<reference evidence="5" key="2">
    <citation type="submission" date="2012-11" db="EMBL/GenBank/DDBJ databases">
        <authorList>
            <person name="Kuo A."/>
            <person name="Curtis B.A."/>
            <person name="Tanifuji G."/>
            <person name="Burki F."/>
            <person name="Gruber A."/>
            <person name="Irimia M."/>
            <person name="Maruyama S."/>
            <person name="Arias M.C."/>
            <person name="Ball S.G."/>
            <person name="Gile G.H."/>
            <person name="Hirakawa Y."/>
            <person name="Hopkins J.F."/>
            <person name="Rensing S.A."/>
            <person name="Schmutz J."/>
            <person name="Symeonidi A."/>
            <person name="Elias M."/>
            <person name="Eveleigh R.J."/>
            <person name="Herman E.K."/>
            <person name="Klute M.J."/>
            <person name="Nakayama T."/>
            <person name="Obornik M."/>
            <person name="Reyes-Prieto A."/>
            <person name="Armbrust E.V."/>
            <person name="Aves S.J."/>
            <person name="Beiko R.G."/>
            <person name="Coutinho P."/>
            <person name="Dacks J.B."/>
            <person name="Durnford D.G."/>
            <person name="Fast N.M."/>
            <person name="Green B.R."/>
            <person name="Grisdale C."/>
            <person name="Hempe F."/>
            <person name="Henrissat B."/>
            <person name="Hoppner M.P."/>
            <person name="Ishida K.-I."/>
            <person name="Kim E."/>
            <person name="Koreny L."/>
            <person name="Kroth P.G."/>
            <person name="Liu Y."/>
            <person name="Malik S.-B."/>
            <person name="Maier U.G."/>
            <person name="McRose D."/>
            <person name="Mock T."/>
            <person name="Neilson J.A."/>
            <person name="Onodera N.T."/>
            <person name="Poole A.M."/>
            <person name="Pritham E.J."/>
            <person name="Richards T.A."/>
            <person name="Rocap G."/>
            <person name="Roy S.W."/>
            <person name="Sarai C."/>
            <person name="Schaack S."/>
            <person name="Shirato S."/>
            <person name="Slamovits C.H."/>
            <person name="Spencer D.F."/>
            <person name="Suzuki S."/>
            <person name="Worden A.Z."/>
            <person name="Zauner S."/>
            <person name="Barry K."/>
            <person name="Bell C."/>
            <person name="Bharti A.K."/>
            <person name="Crow J.A."/>
            <person name="Grimwood J."/>
            <person name="Kramer R."/>
            <person name="Lindquist E."/>
            <person name="Lucas S."/>
            <person name="Salamov A."/>
            <person name="McFadden G.I."/>
            <person name="Lane C.E."/>
            <person name="Keeling P.J."/>
            <person name="Gray M.W."/>
            <person name="Grigoriev I.V."/>
            <person name="Archibald J.M."/>
        </authorList>
    </citation>
    <scope>NUCLEOTIDE SEQUENCE</scope>
    <source>
        <strain evidence="5">CCMP2712</strain>
    </source>
</reference>
<feature type="compositionally biased region" description="Basic residues" evidence="1">
    <location>
        <begin position="38"/>
        <end position="49"/>
    </location>
</feature>
<dbReference type="SMART" id="SM00066">
    <property type="entry name" value="GAL4"/>
    <property type="match status" value="1"/>
</dbReference>
<gene>
    <name evidence="3" type="ORF">GUITHDRAFT_102017</name>
</gene>
<dbReference type="PaxDb" id="55529-EKX52115"/>
<dbReference type="GO" id="GO:0000981">
    <property type="term" value="F:DNA-binding transcription factor activity, RNA polymerase II-specific"/>
    <property type="evidence" value="ECO:0007669"/>
    <property type="project" value="InterPro"/>
</dbReference>
<dbReference type="GeneID" id="17308808"/>
<dbReference type="KEGG" id="gtt:GUITHDRAFT_102017"/>
<evidence type="ECO:0000259" key="2">
    <source>
        <dbReference type="PROSITE" id="PS50048"/>
    </source>
</evidence>
<evidence type="ECO:0000313" key="5">
    <source>
        <dbReference type="Proteomes" id="UP000011087"/>
    </source>
</evidence>
<accession>L1JV78</accession>
<dbReference type="InterPro" id="IPR036864">
    <property type="entry name" value="Zn2-C6_fun-type_DNA-bd_sf"/>
</dbReference>
<dbReference type="AlphaFoldDB" id="L1JV78"/>
<evidence type="ECO:0000256" key="1">
    <source>
        <dbReference type="SAM" id="MobiDB-lite"/>
    </source>
</evidence>
<dbReference type="RefSeq" id="XP_005839095.1">
    <property type="nucleotide sequence ID" value="XM_005839038.1"/>
</dbReference>
<evidence type="ECO:0000313" key="3">
    <source>
        <dbReference type="EMBL" id="EKX52115.1"/>
    </source>
</evidence>
<dbReference type="Proteomes" id="UP000011087">
    <property type="component" value="Unassembled WGS sequence"/>
</dbReference>
<dbReference type="PROSITE" id="PS00463">
    <property type="entry name" value="ZN2_CY6_FUNGAL_1"/>
    <property type="match status" value="1"/>
</dbReference>
<name>L1JV78_GUITC</name>
<evidence type="ECO:0000313" key="4">
    <source>
        <dbReference type="EnsemblProtists" id="EKX52115"/>
    </source>
</evidence>
<dbReference type="GO" id="GO:0008270">
    <property type="term" value="F:zinc ion binding"/>
    <property type="evidence" value="ECO:0007669"/>
    <property type="project" value="InterPro"/>
</dbReference>
<dbReference type="PROSITE" id="PS50048">
    <property type="entry name" value="ZN2_CY6_FUNGAL_2"/>
    <property type="match status" value="1"/>
</dbReference>
<dbReference type="CDD" id="cd00067">
    <property type="entry name" value="GAL4"/>
    <property type="match status" value="1"/>
</dbReference>
<dbReference type="SUPFAM" id="SSF57701">
    <property type="entry name" value="Zn2/Cys6 DNA-binding domain"/>
    <property type="match status" value="1"/>
</dbReference>
<dbReference type="HOGENOM" id="CLU_045055_0_0_1"/>
<dbReference type="EMBL" id="JH992973">
    <property type="protein sequence ID" value="EKX52115.1"/>
    <property type="molecule type" value="Genomic_DNA"/>
</dbReference>
<organism evidence="3">
    <name type="scientific">Guillardia theta (strain CCMP2712)</name>
    <name type="common">Cryptophyte</name>
    <dbReference type="NCBI Taxonomy" id="905079"/>
    <lineage>
        <taxon>Eukaryota</taxon>
        <taxon>Cryptophyceae</taxon>
        <taxon>Pyrenomonadales</taxon>
        <taxon>Geminigeraceae</taxon>
        <taxon>Guillardia</taxon>
    </lineage>
</organism>
<protein>
    <recommendedName>
        <fullName evidence="2">Zn(2)-C6 fungal-type domain-containing protein</fullName>
    </recommendedName>
</protein>
<feature type="domain" description="Zn(2)-C6 fungal-type" evidence="2">
    <location>
        <begin position="5"/>
        <end position="36"/>
    </location>
</feature>
<reference evidence="3 5" key="1">
    <citation type="journal article" date="2012" name="Nature">
        <title>Algal genomes reveal evolutionary mosaicism and the fate of nucleomorphs.</title>
        <authorList>
            <consortium name="DOE Joint Genome Institute"/>
            <person name="Curtis B.A."/>
            <person name="Tanifuji G."/>
            <person name="Burki F."/>
            <person name="Gruber A."/>
            <person name="Irimia M."/>
            <person name="Maruyama S."/>
            <person name="Arias M.C."/>
            <person name="Ball S.G."/>
            <person name="Gile G.H."/>
            <person name="Hirakawa Y."/>
            <person name="Hopkins J.F."/>
            <person name="Kuo A."/>
            <person name="Rensing S.A."/>
            <person name="Schmutz J."/>
            <person name="Symeonidi A."/>
            <person name="Elias M."/>
            <person name="Eveleigh R.J."/>
            <person name="Herman E.K."/>
            <person name="Klute M.J."/>
            <person name="Nakayama T."/>
            <person name="Obornik M."/>
            <person name="Reyes-Prieto A."/>
            <person name="Armbrust E.V."/>
            <person name="Aves S.J."/>
            <person name="Beiko R.G."/>
            <person name="Coutinho P."/>
            <person name="Dacks J.B."/>
            <person name="Durnford D.G."/>
            <person name="Fast N.M."/>
            <person name="Green B.R."/>
            <person name="Grisdale C.J."/>
            <person name="Hempel F."/>
            <person name="Henrissat B."/>
            <person name="Hoppner M.P."/>
            <person name="Ishida K."/>
            <person name="Kim E."/>
            <person name="Koreny L."/>
            <person name="Kroth P.G."/>
            <person name="Liu Y."/>
            <person name="Malik S.B."/>
            <person name="Maier U.G."/>
            <person name="McRose D."/>
            <person name="Mock T."/>
            <person name="Neilson J.A."/>
            <person name="Onodera N.T."/>
            <person name="Poole A.M."/>
            <person name="Pritham E.J."/>
            <person name="Richards T.A."/>
            <person name="Rocap G."/>
            <person name="Roy S.W."/>
            <person name="Sarai C."/>
            <person name="Schaack S."/>
            <person name="Shirato S."/>
            <person name="Slamovits C.H."/>
            <person name="Spencer D.F."/>
            <person name="Suzuki S."/>
            <person name="Worden A.Z."/>
            <person name="Zauner S."/>
            <person name="Barry K."/>
            <person name="Bell C."/>
            <person name="Bharti A.K."/>
            <person name="Crow J.A."/>
            <person name="Grimwood J."/>
            <person name="Kramer R."/>
            <person name="Lindquist E."/>
            <person name="Lucas S."/>
            <person name="Salamov A."/>
            <person name="McFadden G.I."/>
            <person name="Lane C.E."/>
            <person name="Keeling P.J."/>
            <person name="Gray M.W."/>
            <person name="Grigoriev I.V."/>
            <person name="Archibald J.M."/>
        </authorList>
    </citation>
    <scope>NUCLEOTIDE SEQUENCE</scope>
    <source>
        <strain evidence="3 5">CCMP2712</strain>
    </source>
</reference>
<dbReference type="Gene3D" id="4.10.240.10">
    <property type="entry name" value="Zn(2)-C6 fungal-type DNA-binding domain"/>
    <property type="match status" value="1"/>
</dbReference>
<keyword evidence="5" id="KW-1185">Reference proteome</keyword>
<proteinExistence type="predicted"/>
<dbReference type="EnsemblProtists" id="EKX52115">
    <property type="protein sequence ID" value="EKX52115"/>
    <property type="gene ID" value="GUITHDRAFT_102017"/>
</dbReference>
<sequence>MGATSCLACKTSKTRCDKIRPCSTCVARRRPEECRSGSKPRSKQSRTKKTAPSLERTPSPLTPMTISGLETLRPLIVLSSRSGYSESSVLRLINVMGPGFRTVLSAMAALVADLNAVRIRKGEALLDGDEMPSLLSRPHVRTKGSRWAAWTVHCGAGGGERERIEFERGLDFLWRDDLPEMTEGDESRTQRLVECEPGRMEREMPTSDVEYLCMLVDELLSYRNARTVMYHRLCGRSVAGLLEDTILVRYTTVKEEDETGRLVNSSHLLEALEAEEWEQEQRTPANRSTYLQLRSYLGEEPTGEEVTRAHRTDMLFEEDFSSMAQTLEGQQRMERMHLFMAEKHSELASIGFSHDVFIQDDSSICSSISPELSMIL</sequence>
<reference evidence="4" key="3">
    <citation type="submission" date="2016-03" db="UniProtKB">
        <authorList>
            <consortium name="EnsemblProtists"/>
        </authorList>
    </citation>
    <scope>IDENTIFICATION</scope>
</reference>
<feature type="region of interest" description="Disordered" evidence="1">
    <location>
        <begin position="29"/>
        <end position="62"/>
    </location>
</feature>
<dbReference type="InterPro" id="IPR001138">
    <property type="entry name" value="Zn2Cys6_DnaBD"/>
</dbReference>
<dbReference type="OrthoDB" id="2123952at2759"/>